<accession>A0A699Z574</accession>
<proteinExistence type="predicted"/>
<keyword evidence="2" id="KW-1185">Reference proteome</keyword>
<evidence type="ECO:0000313" key="1">
    <source>
        <dbReference type="EMBL" id="GFH17241.1"/>
    </source>
</evidence>
<dbReference type="EMBL" id="BLLF01001117">
    <property type="protein sequence ID" value="GFH17241.1"/>
    <property type="molecule type" value="Genomic_DNA"/>
</dbReference>
<sequence>MNVLGKGPDRLALPPELRPHVTVHRRLPYRAFYAVIAKNVALVPSLANPSYFTTKSSSTIMTSLQTGVPVIATKRLLEAFSFLTPDAVFLQEDDEEEIDVMLRVARMPATDILKTRKALALLRERMNDRAWAMLNGYVTTVCKDISAGKCPLPAA</sequence>
<protein>
    <recommendedName>
        <fullName evidence="3">Glycosyltransferase</fullName>
    </recommendedName>
</protein>
<evidence type="ECO:0000313" key="2">
    <source>
        <dbReference type="Proteomes" id="UP000485058"/>
    </source>
</evidence>
<organism evidence="1 2">
    <name type="scientific">Haematococcus lacustris</name>
    <name type="common">Green alga</name>
    <name type="synonym">Haematococcus pluvialis</name>
    <dbReference type="NCBI Taxonomy" id="44745"/>
    <lineage>
        <taxon>Eukaryota</taxon>
        <taxon>Viridiplantae</taxon>
        <taxon>Chlorophyta</taxon>
        <taxon>core chlorophytes</taxon>
        <taxon>Chlorophyceae</taxon>
        <taxon>CS clade</taxon>
        <taxon>Chlamydomonadales</taxon>
        <taxon>Haematococcaceae</taxon>
        <taxon>Haematococcus</taxon>
    </lineage>
</organism>
<reference evidence="1 2" key="1">
    <citation type="submission" date="2020-02" db="EMBL/GenBank/DDBJ databases">
        <title>Draft genome sequence of Haematococcus lacustris strain NIES-144.</title>
        <authorList>
            <person name="Morimoto D."/>
            <person name="Nakagawa S."/>
            <person name="Yoshida T."/>
            <person name="Sawayama S."/>
        </authorList>
    </citation>
    <scope>NUCLEOTIDE SEQUENCE [LARGE SCALE GENOMIC DNA]</scope>
    <source>
        <strain evidence="1 2">NIES-144</strain>
    </source>
</reference>
<dbReference type="AlphaFoldDB" id="A0A699Z574"/>
<evidence type="ECO:0008006" key="3">
    <source>
        <dbReference type="Google" id="ProtNLM"/>
    </source>
</evidence>
<dbReference type="Proteomes" id="UP000485058">
    <property type="component" value="Unassembled WGS sequence"/>
</dbReference>
<gene>
    <name evidence="1" type="ORF">HaLaN_13831</name>
</gene>
<comment type="caution">
    <text evidence="1">The sequence shown here is derived from an EMBL/GenBank/DDBJ whole genome shotgun (WGS) entry which is preliminary data.</text>
</comment>
<name>A0A699Z574_HAELA</name>